<reference evidence="3" key="1">
    <citation type="submission" date="2018-03" db="EMBL/GenBank/DDBJ databases">
        <authorList>
            <person name="Rodrigo-Torres L."/>
            <person name="Arahal R. D."/>
            <person name="Lucena T."/>
        </authorList>
    </citation>
    <scope>NUCLEOTIDE SEQUENCE [LARGE SCALE GENOMIC DNA]</scope>
    <source>
        <strain evidence="3">CECT 7615</strain>
    </source>
</reference>
<sequence length="251" mass="26952">MIKHLRLALTLAVSLCSSIAGPGEASACRQALALGLDVSGSVSRQEYRLQIEGLAGALQDSEVKRALLSTPELPVHLMVFEWSAPEFQRVLLNWTPVDSPQTLERITQTLALTRRAPAPPGTAVGTAMQFGVAQFAQVPSCWKHTLDLSGDGLHNMGPSPHIIKAGLDQSAITINGLVIGADTQDSTDTRMAQIGELVAYFQARVIHGADAFVETALGFEDFQAAMTRKLLRELAVVVLSQNPPSHRKPAQ</sequence>
<proteinExistence type="predicted"/>
<evidence type="ECO:0000313" key="2">
    <source>
        <dbReference type="EMBL" id="SPJ27559.1"/>
    </source>
</evidence>
<evidence type="ECO:0000313" key="3">
    <source>
        <dbReference type="Proteomes" id="UP000244898"/>
    </source>
</evidence>
<dbReference type="Pfam" id="PF06707">
    <property type="entry name" value="DUF1194"/>
    <property type="match status" value="1"/>
</dbReference>
<accession>A0A2R8C536</accession>
<dbReference type="InterPro" id="IPR010607">
    <property type="entry name" value="DUF1194"/>
</dbReference>
<keyword evidence="1" id="KW-0732">Signal</keyword>
<name>A0A2R8C536_9RHOB</name>
<protein>
    <recommendedName>
        <fullName evidence="4">VWFA domain-containing protein</fullName>
    </recommendedName>
</protein>
<feature type="signal peptide" evidence="1">
    <location>
        <begin position="1"/>
        <end position="22"/>
    </location>
</feature>
<keyword evidence="3" id="KW-1185">Reference proteome</keyword>
<evidence type="ECO:0000256" key="1">
    <source>
        <dbReference type="SAM" id="SignalP"/>
    </source>
</evidence>
<organism evidence="2 3">
    <name type="scientific">Falsiruegeria mediterranea M17</name>
    <dbReference type="NCBI Taxonomy" id="1200281"/>
    <lineage>
        <taxon>Bacteria</taxon>
        <taxon>Pseudomonadati</taxon>
        <taxon>Pseudomonadota</taxon>
        <taxon>Alphaproteobacteria</taxon>
        <taxon>Rhodobacterales</taxon>
        <taxon>Roseobacteraceae</taxon>
        <taxon>Falsiruegeria</taxon>
    </lineage>
</organism>
<dbReference type="RefSeq" id="WP_306417715.1">
    <property type="nucleotide sequence ID" value="NZ_ONZG01000002.1"/>
</dbReference>
<dbReference type="InterPro" id="IPR036465">
    <property type="entry name" value="vWFA_dom_sf"/>
</dbReference>
<dbReference type="Proteomes" id="UP000244898">
    <property type="component" value="Unassembled WGS sequence"/>
</dbReference>
<dbReference type="SUPFAM" id="SSF53300">
    <property type="entry name" value="vWA-like"/>
    <property type="match status" value="1"/>
</dbReference>
<evidence type="ECO:0008006" key="4">
    <source>
        <dbReference type="Google" id="ProtNLM"/>
    </source>
</evidence>
<dbReference type="AlphaFoldDB" id="A0A2R8C536"/>
<gene>
    <name evidence="2" type="ORF">TRM7615_01049</name>
</gene>
<dbReference type="EMBL" id="ONZG01000002">
    <property type="protein sequence ID" value="SPJ27559.1"/>
    <property type="molecule type" value="Genomic_DNA"/>
</dbReference>
<feature type="chain" id="PRO_5015357635" description="VWFA domain-containing protein" evidence="1">
    <location>
        <begin position="23"/>
        <end position="251"/>
    </location>
</feature>